<proteinExistence type="evidence at transcript level"/>
<dbReference type="AlphaFoldDB" id="F2E003"/>
<name>F2E003_HORVV</name>
<protein>
    <submittedName>
        <fullName evidence="1">Predicted protein</fullName>
    </submittedName>
</protein>
<organism evidence="1">
    <name type="scientific">Hordeum vulgare subsp. vulgare</name>
    <name type="common">Domesticated barley</name>
    <dbReference type="NCBI Taxonomy" id="112509"/>
    <lineage>
        <taxon>Eukaryota</taxon>
        <taxon>Viridiplantae</taxon>
        <taxon>Streptophyta</taxon>
        <taxon>Embryophyta</taxon>
        <taxon>Tracheophyta</taxon>
        <taxon>Spermatophyta</taxon>
        <taxon>Magnoliopsida</taxon>
        <taxon>Liliopsida</taxon>
        <taxon>Poales</taxon>
        <taxon>Poaceae</taxon>
        <taxon>BOP clade</taxon>
        <taxon>Pooideae</taxon>
        <taxon>Triticodae</taxon>
        <taxon>Triticeae</taxon>
        <taxon>Hordeinae</taxon>
        <taxon>Hordeum</taxon>
    </lineage>
</organism>
<accession>F2E003</accession>
<evidence type="ECO:0000313" key="1">
    <source>
        <dbReference type="EMBL" id="BAK00675.1"/>
    </source>
</evidence>
<reference evidence="1" key="1">
    <citation type="journal article" date="2011" name="Plant Physiol.">
        <title>Comprehensive sequence analysis of 24,783 barley full-length cDNAs derived from 12 clone libraries.</title>
        <authorList>
            <person name="Matsumoto T."/>
            <person name="Tanaka T."/>
            <person name="Sakai H."/>
            <person name="Amano N."/>
            <person name="Kanamori H."/>
            <person name="Kurita K."/>
            <person name="Kikuta A."/>
            <person name="Kamiya K."/>
            <person name="Yamamoto M."/>
            <person name="Ikawa H."/>
            <person name="Fujii N."/>
            <person name="Hori K."/>
            <person name="Itoh T."/>
            <person name="Sato K."/>
        </authorList>
    </citation>
    <scope>NUCLEOTIDE SEQUENCE</scope>
</reference>
<dbReference type="EMBL" id="AK369474">
    <property type="protein sequence ID" value="BAK00675.1"/>
    <property type="molecule type" value="mRNA"/>
</dbReference>
<sequence>MSQLHDEFLQVPIICSESPVMIQFVSNPSVAGSSDALSASLSACPSGRSASEVEIEVLFHDADGYVYDNGCCTALPASASFLGCDGDSEDVEAGGATAGLLCAPSTRNRMEFLERDGKGELKWSEMERRFGRSSSSQGNAAGELALFSLRPHTFVFCVTEKF</sequence>